<gene>
    <name evidence="6" type="primary">LOC115886970</name>
</gene>
<evidence type="ECO:0000256" key="2">
    <source>
        <dbReference type="ARBA" id="ARBA00024195"/>
    </source>
</evidence>
<keyword evidence="3" id="KW-0732">Signal</keyword>
<accession>A0A6J2YGB5</accession>
<dbReference type="CDD" id="cd00190">
    <property type="entry name" value="Tryp_SPc"/>
    <property type="match status" value="1"/>
</dbReference>
<name>A0A6J2YGB5_SITOR</name>
<organism evidence="5 6">
    <name type="scientific">Sitophilus oryzae</name>
    <name type="common">Rice weevil</name>
    <name type="synonym">Curculio oryzae</name>
    <dbReference type="NCBI Taxonomy" id="7048"/>
    <lineage>
        <taxon>Eukaryota</taxon>
        <taxon>Metazoa</taxon>
        <taxon>Ecdysozoa</taxon>
        <taxon>Arthropoda</taxon>
        <taxon>Hexapoda</taxon>
        <taxon>Insecta</taxon>
        <taxon>Pterygota</taxon>
        <taxon>Neoptera</taxon>
        <taxon>Endopterygota</taxon>
        <taxon>Coleoptera</taxon>
        <taxon>Polyphaga</taxon>
        <taxon>Cucujiformia</taxon>
        <taxon>Curculionidae</taxon>
        <taxon>Dryophthorinae</taxon>
        <taxon>Sitophilus</taxon>
    </lineage>
</organism>
<evidence type="ECO:0000259" key="4">
    <source>
        <dbReference type="PROSITE" id="PS50240"/>
    </source>
</evidence>
<protein>
    <submittedName>
        <fullName evidence="6">Vitamin K-dependent protein C-like isoform X1</fullName>
    </submittedName>
</protein>
<dbReference type="InterPro" id="IPR009003">
    <property type="entry name" value="Peptidase_S1_PA"/>
</dbReference>
<dbReference type="GeneID" id="115886970"/>
<dbReference type="PANTHER" id="PTHR24256">
    <property type="entry name" value="TRYPTASE-RELATED"/>
    <property type="match status" value="1"/>
</dbReference>
<sequence length="290" mass="32407">MSLKHTALCLLFCYLVVSIQSIAKSKILLLDFFTSPCKCRCGVPNRQARILGGELTMNHEFPWSSTIHAFRNNTAEEIQGTLLNNRYIVTAASRVLGLTPLDLKVTLGQYDKCFPDTSSMNVSVEKIVLHPDFSETTRAHDLALIKFNGQVNFERRIQPICLPTPSIRYLGQVATILGWPKKNNDQCVGRKIGLPVLDQKTCSSFSENNHLVTQDKQCAGVVGAKSLICSDDAGGPVMFRSYGGTYELLGILADYNDCEKPENLVYYTAINEHLTWITHNTRDACYCYKI</sequence>
<dbReference type="PROSITE" id="PS50240">
    <property type="entry name" value="TRYPSIN_DOM"/>
    <property type="match status" value="1"/>
</dbReference>
<evidence type="ECO:0000256" key="1">
    <source>
        <dbReference type="ARBA" id="ARBA00023157"/>
    </source>
</evidence>
<dbReference type="FunFam" id="2.40.10.10:FF:000068">
    <property type="entry name" value="transmembrane protease serine 2"/>
    <property type="match status" value="1"/>
</dbReference>
<dbReference type="RefSeq" id="XP_030762159.1">
    <property type="nucleotide sequence ID" value="XM_030906299.1"/>
</dbReference>
<feature type="domain" description="Peptidase S1" evidence="4">
    <location>
        <begin position="50"/>
        <end position="282"/>
    </location>
</feature>
<dbReference type="KEGG" id="soy:115886970"/>
<evidence type="ECO:0000313" key="5">
    <source>
        <dbReference type="Proteomes" id="UP000504635"/>
    </source>
</evidence>
<dbReference type="SUPFAM" id="SSF50494">
    <property type="entry name" value="Trypsin-like serine proteases"/>
    <property type="match status" value="1"/>
</dbReference>
<keyword evidence="5" id="KW-1185">Reference proteome</keyword>
<dbReference type="InterPro" id="IPR001254">
    <property type="entry name" value="Trypsin_dom"/>
</dbReference>
<comment type="similarity">
    <text evidence="2">Belongs to the peptidase S1 family. CLIP subfamily.</text>
</comment>
<keyword evidence="1" id="KW-1015">Disulfide bond</keyword>
<dbReference type="Proteomes" id="UP000504635">
    <property type="component" value="Unplaced"/>
</dbReference>
<dbReference type="GO" id="GO:0004252">
    <property type="term" value="F:serine-type endopeptidase activity"/>
    <property type="evidence" value="ECO:0007669"/>
    <property type="project" value="InterPro"/>
</dbReference>
<feature type="chain" id="PRO_5026695708" evidence="3">
    <location>
        <begin position="20"/>
        <end position="290"/>
    </location>
</feature>
<dbReference type="GO" id="GO:0006508">
    <property type="term" value="P:proteolysis"/>
    <property type="evidence" value="ECO:0007669"/>
    <property type="project" value="InterPro"/>
</dbReference>
<dbReference type="Pfam" id="PF00089">
    <property type="entry name" value="Trypsin"/>
    <property type="match status" value="1"/>
</dbReference>
<feature type="signal peptide" evidence="3">
    <location>
        <begin position="1"/>
        <end position="19"/>
    </location>
</feature>
<evidence type="ECO:0000313" key="6">
    <source>
        <dbReference type="RefSeq" id="XP_030762159.1"/>
    </source>
</evidence>
<dbReference type="AlphaFoldDB" id="A0A6J2YGB5"/>
<proteinExistence type="inferred from homology"/>
<reference evidence="6" key="1">
    <citation type="submission" date="2025-08" db="UniProtKB">
        <authorList>
            <consortium name="RefSeq"/>
        </authorList>
    </citation>
    <scope>IDENTIFICATION</scope>
    <source>
        <tissue evidence="6">Gonads</tissue>
    </source>
</reference>
<dbReference type="InterPro" id="IPR051487">
    <property type="entry name" value="Ser/Thr_Proteases_Immune/Dev"/>
</dbReference>
<dbReference type="SMART" id="SM00020">
    <property type="entry name" value="Tryp_SPc"/>
    <property type="match status" value="1"/>
</dbReference>
<dbReference type="InParanoid" id="A0A6J2YGB5"/>
<dbReference type="Gene3D" id="2.40.10.10">
    <property type="entry name" value="Trypsin-like serine proteases"/>
    <property type="match status" value="1"/>
</dbReference>
<dbReference type="OrthoDB" id="6914889at2759"/>
<evidence type="ECO:0000256" key="3">
    <source>
        <dbReference type="SAM" id="SignalP"/>
    </source>
</evidence>
<dbReference type="InterPro" id="IPR043504">
    <property type="entry name" value="Peptidase_S1_PA_chymotrypsin"/>
</dbReference>